<dbReference type="EMBL" id="FNZZ01000002">
    <property type="protein sequence ID" value="SEL05733.1"/>
    <property type="molecule type" value="Genomic_DNA"/>
</dbReference>
<feature type="signal peptide" evidence="1">
    <location>
        <begin position="1"/>
        <end position="21"/>
    </location>
</feature>
<dbReference type="STRING" id="1855283.SAMN05216382_1373"/>
<sequence>MLVAFLLAAQATAAWSPPAQAAWSGKEPPVKVRIHAGTATMRGKAPIALDLTAITNSCSISPFLQPTRGIAFEVTSQNGTPVAPAAPMVGSPPPPPLATGELVALTAAKPYHVATNEDARSIFPGPGRYRVRARIFLFTTPEEPVRYAQLGSDTITVNVTN</sequence>
<name>A0A1H7M3F0_9SPHN</name>
<evidence type="ECO:0008006" key="4">
    <source>
        <dbReference type="Google" id="ProtNLM"/>
    </source>
</evidence>
<evidence type="ECO:0000256" key="1">
    <source>
        <dbReference type="SAM" id="SignalP"/>
    </source>
</evidence>
<organism evidence="2 3">
    <name type="scientific">Sphingomonas palmae</name>
    <dbReference type="NCBI Taxonomy" id="1855283"/>
    <lineage>
        <taxon>Bacteria</taxon>
        <taxon>Pseudomonadati</taxon>
        <taxon>Pseudomonadota</taxon>
        <taxon>Alphaproteobacteria</taxon>
        <taxon>Sphingomonadales</taxon>
        <taxon>Sphingomonadaceae</taxon>
        <taxon>Sphingomonas</taxon>
    </lineage>
</organism>
<evidence type="ECO:0000313" key="2">
    <source>
        <dbReference type="EMBL" id="SEL05733.1"/>
    </source>
</evidence>
<reference evidence="3" key="1">
    <citation type="submission" date="2016-10" db="EMBL/GenBank/DDBJ databases">
        <authorList>
            <person name="Varghese N."/>
            <person name="Submissions S."/>
        </authorList>
    </citation>
    <scope>NUCLEOTIDE SEQUENCE [LARGE SCALE GENOMIC DNA]</scope>
    <source>
        <strain evidence="3">JS21-1</strain>
    </source>
</reference>
<protein>
    <recommendedName>
        <fullName evidence="4">Lipoprotein</fullName>
    </recommendedName>
</protein>
<accession>A0A1H7M3F0</accession>
<dbReference type="AlphaFoldDB" id="A0A1H7M3F0"/>
<keyword evidence="1" id="KW-0732">Signal</keyword>
<feature type="chain" id="PRO_5011616784" description="Lipoprotein" evidence="1">
    <location>
        <begin position="22"/>
        <end position="161"/>
    </location>
</feature>
<keyword evidence="3" id="KW-1185">Reference proteome</keyword>
<proteinExistence type="predicted"/>
<dbReference type="Proteomes" id="UP000199214">
    <property type="component" value="Unassembled WGS sequence"/>
</dbReference>
<gene>
    <name evidence="2" type="ORF">SAMN05216382_1373</name>
</gene>
<evidence type="ECO:0000313" key="3">
    <source>
        <dbReference type="Proteomes" id="UP000199214"/>
    </source>
</evidence>